<gene>
    <name evidence="6" type="ORF">VNI00_014353</name>
</gene>
<keyword evidence="7" id="KW-1185">Reference proteome</keyword>
<feature type="compositionally biased region" description="Basic residues" evidence="4">
    <location>
        <begin position="164"/>
        <end position="182"/>
    </location>
</feature>
<dbReference type="PANTHER" id="PTHR10270">
    <property type="entry name" value="SOX TRANSCRIPTION FACTOR"/>
    <property type="match status" value="1"/>
</dbReference>
<organism evidence="6 7">
    <name type="scientific">Paramarasmius palmivorus</name>
    <dbReference type="NCBI Taxonomy" id="297713"/>
    <lineage>
        <taxon>Eukaryota</taxon>
        <taxon>Fungi</taxon>
        <taxon>Dikarya</taxon>
        <taxon>Basidiomycota</taxon>
        <taxon>Agaricomycotina</taxon>
        <taxon>Agaricomycetes</taxon>
        <taxon>Agaricomycetidae</taxon>
        <taxon>Agaricales</taxon>
        <taxon>Marasmiineae</taxon>
        <taxon>Marasmiaceae</taxon>
        <taxon>Paramarasmius</taxon>
    </lineage>
</organism>
<evidence type="ECO:0000256" key="4">
    <source>
        <dbReference type="SAM" id="MobiDB-lite"/>
    </source>
</evidence>
<feature type="region of interest" description="Disordered" evidence="4">
    <location>
        <begin position="1"/>
        <end position="22"/>
    </location>
</feature>
<dbReference type="InterPro" id="IPR036910">
    <property type="entry name" value="HMG_box_dom_sf"/>
</dbReference>
<keyword evidence="1 3" id="KW-0238">DNA-binding</keyword>
<dbReference type="Pfam" id="PF00505">
    <property type="entry name" value="HMG_box"/>
    <property type="match status" value="1"/>
</dbReference>
<dbReference type="InterPro" id="IPR009071">
    <property type="entry name" value="HMG_box_dom"/>
</dbReference>
<dbReference type="GO" id="GO:0000978">
    <property type="term" value="F:RNA polymerase II cis-regulatory region sequence-specific DNA binding"/>
    <property type="evidence" value="ECO:0007669"/>
    <property type="project" value="TreeGrafter"/>
</dbReference>
<dbReference type="PROSITE" id="PS50118">
    <property type="entry name" value="HMG_BOX_2"/>
    <property type="match status" value="1"/>
</dbReference>
<evidence type="ECO:0000259" key="5">
    <source>
        <dbReference type="PROSITE" id="PS50118"/>
    </source>
</evidence>
<feature type="region of interest" description="Disordered" evidence="4">
    <location>
        <begin position="41"/>
        <end position="98"/>
    </location>
</feature>
<comment type="caution">
    <text evidence="6">The sequence shown here is derived from an EMBL/GenBank/DDBJ whole genome shotgun (WGS) entry which is preliminary data.</text>
</comment>
<evidence type="ECO:0000313" key="6">
    <source>
        <dbReference type="EMBL" id="KAK7029655.1"/>
    </source>
</evidence>
<dbReference type="Proteomes" id="UP001383192">
    <property type="component" value="Unassembled WGS sequence"/>
</dbReference>
<dbReference type="SMART" id="SM00398">
    <property type="entry name" value="HMG"/>
    <property type="match status" value="1"/>
</dbReference>
<dbReference type="PANTHER" id="PTHR10270:SF161">
    <property type="entry name" value="SEX-DETERMINING REGION Y PROTEIN"/>
    <property type="match status" value="1"/>
</dbReference>
<sequence>MPAHRTLSDAPRRSRRLSKQKPKMYDYDGFECYDQDYFASPRFPSESADSSYDEQDPPVFTNPFLTTSPSPSPVYESPKRGSTSHSRQRSEDHVPRPPNAFILFRSDYWKREKLHVEEEREKDHREISRLAARTWNELPAEQKEYYKNMALIKKAEHARRYPGYKYAPSHRTKPKPARKKSARSSAAEIRACREIAEKIMRGHQLTSMLFERTPTPTLCSTTIDHSKVKQEEQSLPSDLLTFSPAPSTRSSPTPPPTTPRSLVSATDDSRQEEDSLVYPEEEDADADADYGGFVPTELIPELDLDATDPPAQTPDPEIKSAVPQYPSEPTTLPLDADIDTPFGNKHHIYSLQLEPSQVLLTDCNGHSEVSSFASDGSLVTGWGSAYETPSTSTPFNSGLYHDYSGSLSGAASSCDVLYDPSQSGWTDLDRMFNEQNSAYGYFQSHPIY</sequence>
<feature type="DNA-binding region" description="HMG box" evidence="3">
    <location>
        <begin position="94"/>
        <end position="165"/>
    </location>
</feature>
<dbReference type="GO" id="GO:0030154">
    <property type="term" value="P:cell differentiation"/>
    <property type="evidence" value="ECO:0007669"/>
    <property type="project" value="TreeGrafter"/>
</dbReference>
<feature type="compositionally biased region" description="Acidic residues" evidence="4">
    <location>
        <begin position="274"/>
        <end position="288"/>
    </location>
</feature>
<proteinExistence type="predicted"/>
<evidence type="ECO:0000256" key="2">
    <source>
        <dbReference type="ARBA" id="ARBA00023163"/>
    </source>
</evidence>
<dbReference type="EMBL" id="JAYKXP010000080">
    <property type="protein sequence ID" value="KAK7029655.1"/>
    <property type="molecule type" value="Genomic_DNA"/>
</dbReference>
<dbReference type="CDD" id="cd01389">
    <property type="entry name" value="HMG-box_ROX1-like"/>
    <property type="match status" value="1"/>
</dbReference>
<feature type="region of interest" description="Disordered" evidence="4">
    <location>
        <begin position="164"/>
        <end position="186"/>
    </location>
</feature>
<dbReference type="GO" id="GO:0001228">
    <property type="term" value="F:DNA-binding transcription activator activity, RNA polymerase II-specific"/>
    <property type="evidence" value="ECO:0007669"/>
    <property type="project" value="TreeGrafter"/>
</dbReference>
<dbReference type="GO" id="GO:0005634">
    <property type="term" value="C:nucleus"/>
    <property type="evidence" value="ECO:0007669"/>
    <property type="project" value="UniProtKB-UniRule"/>
</dbReference>
<feature type="compositionally biased region" description="Low complexity" evidence="4">
    <location>
        <begin position="241"/>
        <end position="251"/>
    </location>
</feature>
<feature type="region of interest" description="Disordered" evidence="4">
    <location>
        <begin position="227"/>
        <end position="324"/>
    </location>
</feature>
<keyword evidence="2" id="KW-0804">Transcription</keyword>
<dbReference type="Gene3D" id="1.10.30.10">
    <property type="entry name" value="High mobility group box domain"/>
    <property type="match status" value="1"/>
</dbReference>
<feature type="compositionally biased region" description="Basic and acidic residues" evidence="4">
    <location>
        <begin position="1"/>
        <end position="12"/>
    </location>
</feature>
<reference evidence="6 7" key="1">
    <citation type="submission" date="2024-01" db="EMBL/GenBank/DDBJ databases">
        <title>A draft genome for a cacao thread blight-causing isolate of Paramarasmius palmivorus.</title>
        <authorList>
            <person name="Baruah I.K."/>
            <person name="Bukari Y."/>
            <person name="Amoako-Attah I."/>
            <person name="Meinhardt L.W."/>
            <person name="Bailey B.A."/>
            <person name="Cohen S.P."/>
        </authorList>
    </citation>
    <scope>NUCLEOTIDE SEQUENCE [LARGE SCALE GENOMIC DNA]</scope>
    <source>
        <strain evidence="6 7">GH-12</strain>
    </source>
</reference>
<evidence type="ECO:0000313" key="7">
    <source>
        <dbReference type="Proteomes" id="UP001383192"/>
    </source>
</evidence>
<keyword evidence="3" id="KW-0539">Nucleus</keyword>
<name>A0AAW0BRP0_9AGAR</name>
<accession>A0AAW0BRP0</accession>
<feature type="compositionally biased region" description="Basic residues" evidence="4">
    <location>
        <begin position="13"/>
        <end position="22"/>
    </location>
</feature>
<evidence type="ECO:0000256" key="1">
    <source>
        <dbReference type="ARBA" id="ARBA00023125"/>
    </source>
</evidence>
<dbReference type="AlphaFoldDB" id="A0AAW0BRP0"/>
<dbReference type="InterPro" id="IPR050140">
    <property type="entry name" value="SRY-related_HMG-box_TF-like"/>
</dbReference>
<protein>
    <recommendedName>
        <fullName evidence="5">HMG box domain-containing protein</fullName>
    </recommendedName>
</protein>
<feature type="domain" description="HMG box" evidence="5">
    <location>
        <begin position="94"/>
        <end position="165"/>
    </location>
</feature>
<dbReference type="SUPFAM" id="SSF47095">
    <property type="entry name" value="HMG-box"/>
    <property type="match status" value="1"/>
</dbReference>
<evidence type="ECO:0000256" key="3">
    <source>
        <dbReference type="PROSITE-ProRule" id="PRU00267"/>
    </source>
</evidence>